<proteinExistence type="predicted"/>
<accession>A0A5M9J3I5</accession>
<evidence type="ECO:0000313" key="2">
    <source>
        <dbReference type="Proteomes" id="UP000323425"/>
    </source>
</evidence>
<reference evidence="1 2" key="1">
    <citation type="journal article" date="2018" name="Plant Biotechnol. Rep.">
        <title>Diversity and antifungal activity of endophytic bacteria associated with Panax ginseng seedlings.</title>
        <authorList>
            <person name="Park J.M."/>
            <person name="Hong C.E."/>
            <person name="Jo S.H."/>
        </authorList>
    </citation>
    <scope>NUCLEOTIDE SEQUENCE [LARGE SCALE GENOMIC DNA]</scope>
    <source>
        <strain evidence="1 2">PgKB38</strain>
    </source>
</reference>
<sequence>MRYRKLDENGDYTFGHQQADFLRDSPEAVAQAISTRLTLDQGEWFLDKTEGMPWDTQVLGERTVATRDSAVQKRILGTQGMVQIDSYESVVDPETRKFTPTADVTTAYGQTTITGTP</sequence>
<dbReference type="AlphaFoldDB" id="A0A5M9J3I5"/>
<dbReference type="Proteomes" id="UP000323425">
    <property type="component" value="Unassembled WGS sequence"/>
</dbReference>
<organism evidence="1 2">
    <name type="scientific">Pseudomonas extremaustralis</name>
    <dbReference type="NCBI Taxonomy" id="359110"/>
    <lineage>
        <taxon>Bacteria</taxon>
        <taxon>Pseudomonadati</taxon>
        <taxon>Pseudomonadota</taxon>
        <taxon>Gammaproteobacteria</taxon>
        <taxon>Pseudomonadales</taxon>
        <taxon>Pseudomonadaceae</taxon>
        <taxon>Pseudomonas</taxon>
    </lineage>
</organism>
<gene>
    <name evidence="1" type="ORF">FX985_03265</name>
</gene>
<dbReference type="Pfam" id="PF10934">
    <property type="entry name" value="Sheath_initiator"/>
    <property type="match status" value="1"/>
</dbReference>
<protein>
    <submittedName>
        <fullName evidence="1">Uncharacterized protein</fullName>
    </submittedName>
</protein>
<dbReference type="InterPro" id="IPR020288">
    <property type="entry name" value="Sheath_initiator"/>
</dbReference>
<evidence type="ECO:0000313" key="1">
    <source>
        <dbReference type="EMBL" id="KAA8563197.1"/>
    </source>
</evidence>
<name>A0A5M9J3I5_9PSED</name>
<dbReference type="EMBL" id="VTFH01000001">
    <property type="protein sequence ID" value="KAA8563197.1"/>
    <property type="molecule type" value="Genomic_DNA"/>
</dbReference>
<comment type="caution">
    <text evidence="1">The sequence shown here is derived from an EMBL/GenBank/DDBJ whole genome shotgun (WGS) entry which is preliminary data.</text>
</comment>
<dbReference type="RefSeq" id="WP_150294778.1">
    <property type="nucleotide sequence ID" value="NZ_VTFH01000001.1"/>
</dbReference>